<keyword evidence="2" id="KW-1185">Reference proteome</keyword>
<dbReference type="EMBL" id="KK914782">
    <property type="protein sequence ID" value="KDP28270.1"/>
    <property type="molecule type" value="Genomic_DNA"/>
</dbReference>
<protein>
    <submittedName>
        <fullName evidence="1">Uncharacterized protein</fullName>
    </submittedName>
</protein>
<evidence type="ECO:0000313" key="1">
    <source>
        <dbReference type="EMBL" id="KDP28270.1"/>
    </source>
</evidence>
<sequence>MPSMYFSPRKKNWHQPNRQLSIIHITLLLPNLQMALKLPDLDPSSFMLTWKHSKPESGNGGLKRRGTCRIEFTLLEGGK</sequence>
<name>A0A067K7P0_JATCU</name>
<dbReference type="AlphaFoldDB" id="A0A067K7P0"/>
<dbReference type="Proteomes" id="UP000027138">
    <property type="component" value="Unassembled WGS sequence"/>
</dbReference>
<gene>
    <name evidence="1" type="ORF">JCGZ_14041</name>
</gene>
<reference evidence="1 2" key="1">
    <citation type="journal article" date="2014" name="PLoS ONE">
        <title>Global Analysis of Gene Expression Profiles in Physic Nut (Jatropha curcas L.) Seedlings Exposed to Salt Stress.</title>
        <authorList>
            <person name="Zhang L."/>
            <person name="Zhang C."/>
            <person name="Wu P."/>
            <person name="Chen Y."/>
            <person name="Li M."/>
            <person name="Jiang H."/>
            <person name="Wu G."/>
        </authorList>
    </citation>
    <scope>NUCLEOTIDE SEQUENCE [LARGE SCALE GENOMIC DNA]</scope>
    <source>
        <strain evidence="2">cv. GZQX0401</strain>
        <tissue evidence="1">Young leaves</tissue>
    </source>
</reference>
<accession>A0A067K7P0</accession>
<evidence type="ECO:0000313" key="2">
    <source>
        <dbReference type="Proteomes" id="UP000027138"/>
    </source>
</evidence>
<organism evidence="1 2">
    <name type="scientific">Jatropha curcas</name>
    <name type="common">Barbados nut</name>
    <dbReference type="NCBI Taxonomy" id="180498"/>
    <lineage>
        <taxon>Eukaryota</taxon>
        <taxon>Viridiplantae</taxon>
        <taxon>Streptophyta</taxon>
        <taxon>Embryophyta</taxon>
        <taxon>Tracheophyta</taxon>
        <taxon>Spermatophyta</taxon>
        <taxon>Magnoliopsida</taxon>
        <taxon>eudicotyledons</taxon>
        <taxon>Gunneridae</taxon>
        <taxon>Pentapetalae</taxon>
        <taxon>rosids</taxon>
        <taxon>fabids</taxon>
        <taxon>Malpighiales</taxon>
        <taxon>Euphorbiaceae</taxon>
        <taxon>Crotonoideae</taxon>
        <taxon>Jatropheae</taxon>
        <taxon>Jatropha</taxon>
    </lineage>
</organism>
<proteinExistence type="predicted"/>